<evidence type="ECO:0000256" key="5">
    <source>
        <dbReference type="ARBA" id="ARBA00022970"/>
    </source>
</evidence>
<feature type="transmembrane region" description="Helical" evidence="9">
    <location>
        <begin position="223"/>
        <end position="248"/>
    </location>
</feature>
<reference evidence="10 11" key="1">
    <citation type="submission" date="2016-03" db="EMBL/GenBank/DDBJ databases">
        <title>Genome sequence of Variovorax paradoxus KB5.</title>
        <authorList>
            <person name="Jeong H."/>
            <person name="Hong C.E."/>
            <person name="Jo S.H."/>
            <person name="Park J.M."/>
        </authorList>
    </citation>
    <scope>NUCLEOTIDE SEQUENCE [LARGE SCALE GENOMIC DNA]</scope>
    <source>
        <strain evidence="10 11">KB5</strain>
    </source>
</reference>
<dbReference type="EMBL" id="LVHG01000056">
    <property type="protein sequence ID" value="OAK61433.1"/>
    <property type="molecule type" value="Genomic_DNA"/>
</dbReference>
<dbReference type="AlphaFoldDB" id="A0AA91DL52"/>
<evidence type="ECO:0000256" key="1">
    <source>
        <dbReference type="ARBA" id="ARBA00004651"/>
    </source>
</evidence>
<feature type="transmembrane region" description="Helical" evidence="9">
    <location>
        <begin position="7"/>
        <end position="29"/>
    </location>
</feature>
<protein>
    <submittedName>
        <fullName evidence="10">ABC transporter permease</fullName>
    </submittedName>
</protein>
<name>A0AA91DL52_VARPD</name>
<organism evidence="10 11">
    <name type="scientific">Variovorax paradoxus</name>
    <dbReference type="NCBI Taxonomy" id="34073"/>
    <lineage>
        <taxon>Bacteria</taxon>
        <taxon>Pseudomonadati</taxon>
        <taxon>Pseudomonadota</taxon>
        <taxon>Betaproteobacteria</taxon>
        <taxon>Burkholderiales</taxon>
        <taxon>Comamonadaceae</taxon>
        <taxon>Variovorax</taxon>
    </lineage>
</organism>
<keyword evidence="4 9" id="KW-0812">Transmembrane</keyword>
<dbReference type="Pfam" id="PF02653">
    <property type="entry name" value="BPD_transp_2"/>
    <property type="match status" value="1"/>
</dbReference>
<gene>
    <name evidence="10" type="ORF">A3K87_21135</name>
</gene>
<evidence type="ECO:0000256" key="2">
    <source>
        <dbReference type="ARBA" id="ARBA00022448"/>
    </source>
</evidence>
<keyword evidence="5" id="KW-0029">Amino-acid transport</keyword>
<comment type="caution">
    <text evidence="10">The sequence shown here is derived from an EMBL/GenBank/DDBJ whole genome shotgun (WGS) entry which is preliminary data.</text>
</comment>
<evidence type="ECO:0000256" key="8">
    <source>
        <dbReference type="ARBA" id="ARBA00037998"/>
    </source>
</evidence>
<sequence>MTEFLQYLASGLVVGCIYGLVAVGFTAVYNVTGIVNFSQGDMSMLGALGAVGLIGLGLPMPVALLVSVLVVGLLGIAVERIAVRPAGSDVLRGIIITIGIGVALQGIAVIVWGTDAQPLPAFSGETPIDMGGVTVPPQALWVLGCAAALMLALYVFYTKTYIGKAFRACAMNPKAAGLMGIPNTAMRAIGFFLSSLVGAIAGVIVAPVALMQYDTGVFLGIKGFVACIIGGFGNPIGAALGGLVLGSLESLSTGYLSSGFKNAIAFVVLLGFLFLRPGGILGEMDTVKR</sequence>
<dbReference type="GO" id="GO:0005886">
    <property type="term" value="C:plasma membrane"/>
    <property type="evidence" value="ECO:0007669"/>
    <property type="project" value="UniProtKB-SubCell"/>
</dbReference>
<evidence type="ECO:0000256" key="6">
    <source>
        <dbReference type="ARBA" id="ARBA00022989"/>
    </source>
</evidence>
<dbReference type="PANTHER" id="PTHR11795">
    <property type="entry name" value="BRANCHED-CHAIN AMINO ACID TRANSPORT SYSTEM PERMEASE PROTEIN LIVH"/>
    <property type="match status" value="1"/>
</dbReference>
<evidence type="ECO:0000256" key="7">
    <source>
        <dbReference type="ARBA" id="ARBA00023136"/>
    </source>
</evidence>
<evidence type="ECO:0000313" key="10">
    <source>
        <dbReference type="EMBL" id="OAK61433.1"/>
    </source>
</evidence>
<evidence type="ECO:0000256" key="4">
    <source>
        <dbReference type="ARBA" id="ARBA00022692"/>
    </source>
</evidence>
<feature type="transmembrane region" description="Helical" evidence="9">
    <location>
        <begin position="260"/>
        <end position="279"/>
    </location>
</feature>
<feature type="transmembrane region" description="Helical" evidence="9">
    <location>
        <begin position="139"/>
        <end position="157"/>
    </location>
</feature>
<comment type="subcellular location">
    <subcellularLocation>
        <location evidence="1">Cell membrane</location>
        <topology evidence="1">Multi-pass membrane protein</topology>
    </subcellularLocation>
</comment>
<proteinExistence type="inferred from homology"/>
<evidence type="ECO:0000313" key="11">
    <source>
        <dbReference type="Proteomes" id="UP000077852"/>
    </source>
</evidence>
<feature type="transmembrane region" description="Helical" evidence="9">
    <location>
        <begin position="90"/>
        <end position="112"/>
    </location>
</feature>
<dbReference type="Proteomes" id="UP000077852">
    <property type="component" value="Unassembled WGS sequence"/>
</dbReference>
<dbReference type="RefSeq" id="WP_081269253.1">
    <property type="nucleotide sequence ID" value="NZ_LVHG01000056.1"/>
</dbReference>
<keyword evidence="3" id="KW-1003">Cell membrane</keyword>
<dbReference type="GO" id="GO:0006865">
    <property type="term" value="P:amino acid transport"/>
    <property type="evidence" value="ECO:0007669"/>
    <property type="project" value="UniProtKB-KW"/>
</dbReference>
<feature type="transmembrane region" description="Helical" evidence="9">
    <location>
        <begin position="188"/>
        <end position="211"/>
    </location>
</feature>
<evidence type="ECO:0000256" key="3">
    <source>
        <dbReference type="ARBA" id="ARBA00022475"/>
    </source>
</evidence>
<keyword evidence="6 9" id="KW-1133">Transmembrane helix</keyword>
<comment type="similarity">
    <text evidence="8">Belongs to the binding-protein-dependent transport system permease family. LivHM subfamily.</text>
</comment>
<keyword evidence="7 9" id="KW-0472">Membrane</keyword>
<dbReference type="PANTHER" id="PTHR11795:SF450">
    <property type="entry name" value="ABC TRANSPORTER PERMEASE PROTEIN"/>
    <property type="match status" value="1"/>
</dbReference>
<evidence type="ECO:0000256" key="9">
    <source>
        <dbReference type="SAM" id="Phobius"/>
    </source>
</evidence>
<dbReference type="InterPro" id="IPR052157">
    <property type="entry name" value="BCAA_transport_permease"/>
</dbReference>
<dbReference type="GO" id="GO:0022857">
    <property type="term" value="F:transmembrane transporter activity"/>
    <property type="evidence" value="ECO:0007669"/>
    <property type="project" value="InterPro"/>
</dbReference>
<feature type="transmembrane region" description="Helical" evidence="9">
    <location>
        <begin position="49"/>
        <end position="78"/>
    </location>
</feature>
<accession>A0AA91DL52</accession>
<dbReference type="CDD" id="cd06582">
    <property type="entry name" value="TM_PBP1_LivH_like"/>
    <property type="match status" value="1"/>
</dbReference>
<dbReference type="InterPro" id="IPR001851">
    <property type="entry name" value="ABC_transp_permease"/>
</dbReference>
<keyword evidence="2" id="KW-0813">Transport</keyword>